<dbReference type="AlphaFoldDB" id="A0A9P9F3P9"/>
<evidence type="ECO:0000313" key="2">
    <source>
        <dbReference type="Proteomes" id="UP000738349"/>
    </source>
</evidence>
<proteinExistence type="predicted"/>
<dbReference type="EMBL" id="JAGMUV010000006">
    <property type="protein sequence ID" value="KAH7152574.1"/>
    <property type="molecule type" value="Genomic_DNA"/>
</dbReference>
<protein>
    <submittedName>
        <fullName evidence="1">Uncharacterized protein</fullName>
    </submittedName>
</protein>
<comment type="caution">
    <text evidence="1">The sequence shown here is derived from an EMBL/GenBank/DDBJ whole genome shotgun (WGS) entry which is preliminary data.</text>
</comment>
<evidence type="ECO:0000313" key="1">
    <source>
        <dbReference type="EMBL" id="KAH7152574.1"/>
    </source>
</evidence>
<gene>
    <name evidence="1" type="ORF">EDB81DRAFT_757635</name>
</gene>
<name>A0A9P9F3P9_9HYPO</name>
<sequence>MTKSFIREGNAGSEVYHLNRCVPKRVADSEDSLPRLVPEWQQVGHTQLRPLFGRRKRNCCPGVLPSYAVWKGDFTLISGSPPLLVLPSWALQLAAPRTISGEQFSRGYYHYSEHVDRLFHKALSREPMELDALTKFIRDWPESYGCEGTKRSAISDQLASFEQGVLEGLIFPGKSLFKMAKGMLGFGYAVIRTGDVVALLWGVHTPLILRP</sequence>
<accession>A0A9P9F3P9</accession>
<dbReference type="Proteomes" id="UP000738349">
    <property type="component" value="Unassembled WGS sequence"/>
</dbReference>
<organism evidence="1 2">
    <name type="scientific">Dactylonectria macrodidyma</name>
    <dbReference type="NCBI Taxonomy" id="307937"/>
    <lineage>
        <taxon>Eukaryota</taxon>
        <taxon>Fungi</taxon>
        <taxon>Dikarya</taxon>
        <taxon>Ascomycota</taxon>
        <taxon>Pezizomycotina</taxon>
        <taxon>Sordariomycetes</taxon>
        <taxon>Hypocreomycetidae</taxon>
        <taxon>Hypocreales</taxon>
        <taxon>Nectriaceae</taxon>
        <taxon>Dactylonectria</taxon>
    </lineage>
</organism>
<reference evidence="1" key="1">
    <citation type="journal article" date="2021" name="Nat. Commun.">
        <title>Genetic determinants of endophytism in the Arabidopsis root mycobiome.</title>
        <authorList>
            <person name="Mesny F."/>
            <person name="Miyauchi S."/>
            <person name="Thiergart T."/>
            <person name="Pickel B."/>
            <person name="Atanasova L."/>
            <person name="Karlsson M."/>
            <person name="Huettel B."/>
            <person name="Barry K.W."/>
            <person name="Haridas S."/>
            <person name="Chen C."/>
            <person name="Bauer D."/>
            <person name="Andreopoulos W."/>
            <person name="Pangilinan J."/>
            <person name="LaButti K."/>
            <person name="Riley R."/>
            <person name="Lipzen A."/>
            <person name="Clum A."/>
            <person name="Drula E."/>
            <person name="Henrissat B."/>
            <person name="Kohler A."/>
            <person name="Grigoriev I.V."/>
            <person name="Martin F.M."/>
            <person name="Hacquard S."/>
        </authorList>
    </citation>
    <scope>NUCLEOTIDE SEQUENCE</scope>
    <source>
        <strain evidence="1">MPI-CAGE-AT-0147</strain>
    </source>
</reference>
<keyword evidence="2" id="KW-1185">Reference proteome</keyword>